<evidence type="ECO:0000313" key="1">
    <source>
        <dbReference type="EMBL" id="KZL49352.1"/>
    </source>
</evidence>
<evidence type="ECO:0000313" key="2">
    <source>
        <dbReference type="Proteomes" id="UP000076555"/>
    </source>
</evidence>
<dbReference type="Proteomes" id="UP000076555">
    <property type="component" value="Unassembled WGS sequence"/>
</dbReference>
<sequence length="121" mass="12089">MLNVAYNEVKYRFIASSHLDGSIVNLVTGVDIPEGAVVSINSAGLAILATASTIPVGVARFARKAGTMLAVDESCIIENKGTSLALTPGTAVFASAAGAVAGSGTNKVGVALTANKVKISI</sequence>
<reference evidence="1 2" key="1">
    <citation type="submission" date="2016-04" db="EMBL/GenBank/DDBJ databases">
        <title>Draft Genome Assembly of the Bloom-forming Cyanobacterium Nodularia spumigena Strain CENA596 in Shrimp Production Ponds.</title>
        <authorList>
            <person name="Popin R.V."/>
            <person name="Rigonato J."/>
            <person name="Abreu V.A."/>
            <person name="Andreote A.P."/>
            <person name="Silveira S.B."/>
            <person name="Odebrecht C."/>
            <person name="Fiore M.F."/>
        </authorList>
    </citation>
    <scope>NUCLEOTIDE SEQUENCE [LARGE SCALE GENOMIC DNA]</scope>
    <source>
        <strain evidence="1 2">CENA596</strain>
    </source>
</reference>
<accession>A0A166J897</accession>
<comment type="caution">
    <text evidence="1">The sequence shown here is derived from an EMBL/GenBank/DDBJ whole genome shotgun (WGS) entry which is preliminary data.</text>
</comment>
<dbReference type="OrthoDB" id="515493at2"/>
<evidence type="ECO:0008006" key="3">
    <source>
        <dbReference type="Google" id="ProtNLM"/>
    </source>
</evidence>
<protein>
    <recommendedName>
        <fullName evidence="3">DUF2190 domain-containing protein</fullName>
    </recommendedName>
</protein>
<gene>
    <name evidence="1" type="ORF">A2T98_13110</name>
</gene>
<dbReference type="AlphaFoldDB" id="A0A166J897"/>
<name>A0A166J897_NODSP</name>
<proteinExistence type="predicted"/>
<dbReference type="RefSeq" id="WP_063873149.1">
    <property type="nucleotide sequence ID" value="NZ_CAWMRI010000177.1"/>
</dbReference>
<organism evidence="1 2">
    <name type="scientific">Nodularia spumigena CENA596</name>
    <dbReference type="NCBI Taxonomy" id="1819295"/>
    <lineage>
        <taxon>Bacteria</taxon>
        <taxon>Bacillati</taxon>
        <taxon>Cyanobacteriota</taxon>
        <taxon>Cyanophyceae</taxon>
        <taxon>Nostocales</taxon>
        <taxon>Nodulariaceae</taxon>
        <taxon>Nodularia</taxon>
    </lineage>
</organism>
<dbReference type="EMBL" id="LWAJ01000177">
    <property type="protein sequence ID" value="KZL49352.1"/>
    <property type="molecule type" value="Genomic_DNA"/>
</dbReference>